<dbReference type="SMART" id="SM00014">
    <property type="entry name" value="acidPPc"/>
    <property type="match status" value="1"/>
</dbReference>
<keyword evidence="4" id="KW-1185">Reference proteome</keyword>
<dbReference type="Proteomes" id="UP001157034">
    <property type="component" value="Unassembled WGS sequence"/>
</dbReference>
<feature type="domain" description="Phosphatidic acid phosphatase type 2/haloperoxidase" evidence="2">
    <location>
        <begin position="87"/>
        <end position="200"/>
    </location>
</feature>
<dbReference type="EMBL" id="BSVB01000001">
    <property type="protein sequence ID" value="GMA94673.1"/>
    <property type="molecule type" value="Genomic_DNA"/>
</dbReference>
<feature type="transmembrane region" description="Helical" evidence="1">
    <location>
        <begin position="61"/>
        <end position="81"/>
    </location>
</feature>
<reference evidence="4" key="1">
    <citation type="journal article" date="2019" name="Int. J. Syst. Evol. Microbiol.">
        <title>The Global Catalogue of Microorganisms (GCM) 10K type strain sequencing project: providing services to taxonomists for standard genome sequencing and annotation.</title>
        <authorList>
            <consortium name="The Broad Institute Genomics Platform"/>
            <consortium name="The Broad Institute Genome Sequencing Center for Infectious Disease"/>
            <person name="Wu L."/>
            <person name="Ma J."/>
        </authorList>
    </citation>
    <scope>NUCLEOTIDE SEQUENCE [LARGE SCALE GENOMIC DNA]</scope>
    <source>
        <strain evidence="4">NBRC 108894</strain>
    </source>
</reference>
<organism evidence="3 4">
    <name type="scientific">Pseudolysinimonas kribbensis</name>
    <dbReference type="NCBI Taxonomy" id="433641"/>
    <lineage>
        <taxon>Bacteria</taxon>
        <taxon>Bacillati</taxon>
        <taxon>Actinomycetota</taxon>
        <taxon>Actinomycetes</taxon>
        <taxon>Micrococcales</taxon>
        <taxon>Microbacteriaceae</taxon>
        <taxon>Pseudolysinimonas</taxon>
    </lineage>
</organism>
<dbReference type="Pfam" id="PF01569">
    <property type="entry name" value="PAP2"/>
    <property type="match status" value="1"/>
</dbReference>
<comment type="caution">
    <text evidence="3">The sequence shown here is derived from an EMBL/GenBank/DDBJ whole genome shotgun (WGS) entry which is preliminary data.</text>
</comment>
<evidence type="ECO:0000256" key="1">
    <source>
        <dbReference type="SAM" id="Phobius"/>
    </source>
</evidence>
<proteinExistence type="predicted"/>
<feature type="transmembrane region" description="Helical" evidence="1">
    <location>
        <begin position="12"/>
        <end position="30"/>
    </location>
</feature>
<keyword evidence="1" id="KW-0472">Membrane</keyword>
<evidence type="ECO:0000313" key="4">
    <source>
        <dbReference type="Proteomes" id="UP001157034"/>
    </source>
</evidence>
<accession>A0ABQ6K2J5</accession>
<dbReference type="Gene3D" id="1.20.144.10">
    <property type="entry name" value="Phosphatidic acid phosphatase type 2/haloperoxidase"/>
    <property type="match status" value="1"/>
</dbReference>
<dbReference type="CDD" id="cd01610">
    <property type="entry name" value="PAP2_like"/>
    <property type="match status" value="1"/>
</dbReference>
<sequence>MTDVSPSPLRPLAVIAAISVVLVIAGGLALRSSSFDLSPVQALNGLHRGLIGTIGDGVYKLVGPLPAIIGTVIITVIIAAVRRDLAAASTFAITVAATWLPAAFIKIMVARPRPPQSLLPHPPHTQPDASYPSGHTVFLIALAIAAVLITRSRAVRRIWVIAGIAGTLLVAFCVLTDGLHYPTDVIASAIWGGGVAPLVGALWSRAVVPRIRLFRPNGKGPTSSTQTPAR</sequence>
<dbReference type="InterPro" id="IPR036938">
    <property type="entry name" value="PAP2/HPO_sf"/>
</dbReference>
<evidence type="ECO:0000313" key="3">
    <source>
        <dbReference type="EMBL" id="GMA94673.1"/>
    </source>
</evidence>
<keyword evidence="1" id="KW-0812">Transmembrane</keyword>
<feature type="transmembrane region" description="Helical" evidence="1">
    <location>
        <begin position="158"/>
        <end position="179"/>
    </location>
</feature>
<keyword evidence="1" id="KW-1133">Transmembrane helix</keyword>
<dbReference type="InterPro" id="IPR000326">
    <property type="entry name" value="PAP2/HPO"/>
</dbReference>
<feature type="transmembrane region" description="Helical" evidence="1">
    <location>
        <begin position="185"/>
        <end position="208"/>
    </location>
</feature>
<feature type="transmembrane region" description="Helical" evidence="1">
    <location>
        <begin position="129"/>
        <end position="149"/>
    </location>
</feature>
<name>A0ABQ6K2J5_9MICO</name>
<gene>
    <name evidence="3" type="ORF">GCM10025881_14970</name>
</gene>
<dbReference type="SUPFAM" id="SSF48317">
    <property type="entry name" value="Acid phosphatase/Vanadium-dependent haloperoxidase"/>
    <property type="match status" value="1"/>
</dbReference>
<evidence type="ECO:0000259" key="2">
    <source>
        <dbReference type="SMART" id="SM00014"/>
    </source>
</evidence>
<protein>
    <recommendedName>
        <fullName evidence="2">Phosphatidic acid phosphatase type 2/haloperoxidase domain-containing protein</fullName>
    </recommendedName>
</protein>
<feature type="transmembrane region" description="Helical" evidence="1">
    <location>
        <begin position="88"/>
        <end position="109"/>
    </location>
</feature>